<proteinExistence type="predicted"/>
<dbReference type="InterPro" id="IPR036291">
    <property type="entry name" value="NAD(P)-bd_dom_sf"/>
</dbReference>
<dbReference type="EMBL" id="CP001068">
    <property type="protein sequence ID" value="ACD26612.1"/>
    <property type="molecule type" value="Genomic_DNA"/>
</dbReference>
<name>B2UC39_RALPJ</name>
<dbReference type="eggNOG" id="COG1028">
    <property type="taxonomic scope" value="Bacteria"/>
</dbReference>
<evidence type="ECO:0000313" key="1">
    <source>
        <dbReference type="EMBL" id="ACD26612.1"/>
    </source>
</evidence>
<dbReference type="SUPFAM" id="SSF51735">
    <property type="entry name" value="NAD(P)-binding Rossmann-fold domains"/>
    <property type="match status" value="1"/>
</dbReference>
<dbReference type="STRING" id="402626.Rpic_1473"/>
<dbReference type="Gene3D" id="3.40.50.720">
    <property type="entry name" value="NAD(P)-binding Rossmann-like Domain"/>
    <property type="match status" value="1"/>
</dbReference>
<accession>B2UC39</accession>
<protein>
    <submittedName>
        <fullName evidence="1">Putative dehydrogenase/reductase oxidoreductase protein</fullName>
    </submittedName>
</protein>
<dbReference type="KEGG" id="rpi:Rpic_1473"/>
<dbReference type="Pfam" id="PF00106">
    <property type="entry name" value="adh_short"/>
    <property type="match status" value="1"/>
</dbReference>
<gene>
    <name evidence="1" type="ordered locus">Rpic_1473</name>
</gene>
<reference evidence="1" key="1">
    <citation type="submission" date="2008-05" db="EMBL/GenBank/DDBJ databases">
        <title>Complete sequence of chromosome1 of Ralstonia pickettii 12J.</title>
        <authorList>
            <consortium name="US DOE Joint Genome Institute"/>
            <person name="Lucas S."/>
            <person name="Copeland A."/>
            <person name="Lapidus A."/>
            <person name="Glavina del Rio T."/>
            <person name="Dalin E."/>
            <person name="Tice H."/>
            <person name="Bruce D."/>
            <person name="Goodwin L."/>
            <person name="Pitluck S."/>
            <person name="Meincke L."/>
            <person name="Brettin T."/>
            <person name="Detter J.C."/>
            <person name="Han C."/>
            <person name="Kuske C.R."/>
            <person name="Schmutz J."/>
            <person name="Larimer F."/>
            <person name="Land M."/>
            <person name="Hauser L."/>
            <person name="Kyrpides N."/>
            <person name="Mikhailova N."/>
            <person name="Marsh T."/>
            <person name="Richardson P."/>
        </authorList>
    </citation>
    <scope>NUCLEOTIDE SEQUENCE</scope>
    <source>
        <strain evidence="1">12J</strain>
    </source>
</reference>
<dbReference type="InterPro" id="IPR002347">
    <property type="entry name" value="SDR_fam"/>
</dbReference>
<sequence>MTQTHTPIAIITGGSRGLGKNMVQKLAQRGTDVIFTYRTRACYALSVGAAVEA</sequence>
<organism evidence="1">
    <name type="scientific">Ralstonia pickettii (strain 12J)</name>
    <dbReference type="NCBI Taxonomy" id="402626"/>
    <lineage>
        <taxon>Bacteria</taxon>
        <taxon>Pseudomonadati</taxon>
        <taxon>Pseudomonadota</taxon>
        <taxon>Betaproteobacteria</taxon>
        <taxon>Burkholderiales</taxon>
        <taxon>Burkholderiaceae</taxon>
        <taxon>Ralstonia</taxon>
    </lineage>
</organism>
<dbReference type="HOGENOM" id="CLU_3065377_0_0_4"/>
<dbReference type="AlphaFoldDB" id="B2UC39"/>